<dbReference type="AlphaFoldDB" id="M5BTM3"/>
<evidence type="ECO:0000313" key="2">
    <source>
        <dbReference type="EMBL" id="CEL56079.1"/>
    </source>
</evidence>
<evidence type="ECO:0000313" key="1">
    <source>
        <dbReference type="EMBL" id="CCO29855.1"/>
    </source>
</evidence>
<accession>M5BTM3</accession>
<reference evidence="1" key="1">
    <citation type="submission" date="2012-10" db="EMBL/GenBank/DDBJ databases">
        <authorList>
            <person name="Jelonek L."/>
        </authorList>
    </citation>
    <scope>NUCLEOTIDE SEQUENCE</scope>
    <source>
        <strain evidence="1">Isolate 7/3/14</strain>
    </source>
</reference>
<evidence type="ECO:0000313" key="4">
    <source>
        <dbReference type="Proteomes" id="UP000059188"/>
    </source>
</evidence>
<dbReference type="STRING" id="1108050.M5BTM3"/>
<sequence length="119" mass="13446">MVEIGRDAKNAEHLWELVLAKVSELGHGEESISDWEIELEAAETIMSLTEQRMERLPDTGKVGEVDARKPVLEMIEYYLEGQRAILASLIQWAQAKRIGARDKALAEGVQLVLEDEEEE</sequence>
<gene>
    <name evidence="1" type="ORF">BN14_03876</name>
    <name evidence="2" type="ORF">RSOLAG1IB_07532</name>
</gene>
<reference evidence="2 4" key="3">
    <citation type="submission" date="2014-11" db="EMBL/GenBank/DDBJ databases">
        <authorList>
            <person name="Wibberg Daniel"/>
        </authorList>
    </citation>
    <scope>NUCLEOTIDE SEQUENCE [LARGE SCALE GENOMIC DNA]</scope>
    <source>
        <strain evidence="2">Rhizoctonia solani AG1-IB 7/3/14</strain>
    </source>
</reference>
<proteinExistence type="predicted"/>
<name>M5BTM3_THACB</name>
<dbReference type="HOGENOM" id="CLU_2063084_0_0_1"/>
<dbReference type="EMBL" id="LN679119">
    <property type="protein sequence ID" value="CEL56079.1"/>
    <property type="molecule type" value="Genomic_DNA"/>
</dbReference>
<keyword evidence="4" id="KW-1185">Reference proteome</keyword>
<reference evidence="1 3" key="2">
    <citation type="journal article" date="2013" name="J. Biotechnol.">
        <title>Establishment and interpretation of the genome sequence of the phytopathogenic fungus Rhizoctonia solani AG1-IB isolate 7/3/14.</title>
        <authorList>
            <person name="Wibberg D.W."/>
            <person name="Jelonek L.J."/>
            <person name="Rupp O.R."/>
            <person name="Hennig M.H."/>
            <person name="Eikmeyer F.E."/>
            <person name="Goesmann A.G."/>
            <person name="Hartmann A.H."/>
            <person name="Borriss R.B."/>
            <person name="Grosch R.G."/>
            <person name="Puehler A.P."/>
            <person name="Schlueter A.S."/>
        </authorList>
    </citation>
    <scope>NUCLEOTIDE SEQUENCE [LARGE SCALE GENOMIC DNA]</scope>
    <source>
        <strain evidence="3">AG1-IB / isolate 7/3/14</strain>
        <strain evidence="1">Isolate 7/3/14</strain>
    </source>
</reference>
<dbReference type="OrthoDB" id="42889at2759"/>
<dbReference type="Proteomes" id="UP000059188">
    <property type="component" value="Unassembled WGS sequence"/>
</dbReference>
<dbReference type="EMBL" id="CAOJ01005535">
    <property type="protein sequence ID" value="CCO29855.1"/>
    <property type="molecule type" value="Genomic_DNA"/>
</dbReference>
<dbReference type="Proteomes" id="UP000012065">
    <property type="component" value="Unassembled WGS sequence"/>
</dbReference>
<evidence type="ECO:0000313" key="3">
    <source>
        <dbReference type="Proteomes" id="UP000012065"/>
    </source>
</evidence>
<protein>
    <submittedName>
        <fullName evidence="1">Uncharacterized protein</fullName>
    </submittedName>
</protein>
<organism evidence="1 3">
    <name type="scientific">Thanatephorus cucumeris (strain AG1-IB / isolate 7/3/14)</name>
    <name type="common">Lettuce bottom rot fungus</name>
    <name type="synonym">Rhizoctonia solani</name>
    <dbReference type="NCBI Taxonomy" id="1108050"/>
    <lineage>
        <taxon>Eukaryota</taxon>
        <taxon>Fungi</taxon>
        <taxon>Dikarya</taxon>
        <taxon>Basidiomycota</taxon>
        <taxon>Agaricomycotina</taxon>
        <taxon>Agaricomycetes</taxon>
        <taxon>Cantharellales</taxon>
        <taxon>Ceratobasidiaceae</taxon>
        <taxon>Rhizoctonia</taxon>
        <taxon>Rhizoctonia solani AG-1</taxon>
    </lineage>
</organism>